<organism evidence="1 2">
    <name type="scientific">Eiseniibacteriota bacterium</name>
    <dbReference type="NCBI Taxonomy" id="2212470"/>
    <lineage>
        <taxon>Bacteria</taxon>
        <taxon>Candidatus Eiseniibacteriota</taxon>
    </lineage>
</organism>
<evidence type="ECO:0000313" key="1">
    <source>
        <dbReference type="EMBL" id="TMQ67904.1"/>
    </source>
</evidence>
<sequence>MKPSRALGRAAMLGASVLALGLGGSASFDRPLSRPPLDPPITVTGGFGEYRIGHFHAGLDLGTGGRVGRPVYAPRSGWIERVRASGVGYGRSLYLRTDDGRLLQLGHLDAFVEPVASWVAAIQDSSGQYEQDLWPEAHRFAFRAGERIAWTGESGAGGPHLHFEIRRGDMAYHPLRAGLKVSDTRAPSLLSLTLEPLDDTSFVERGAAPYTIALGARPETVRVWGRVRAVVGARDGVWGGVDRMVPWSVAMEWAGERVECRFDSVSWATDMPEGDFVYDAGRVVGDKGLVLWAPAGFRPRVIRAAVPLAEEAGTIRVAAGDVPRTLRLVARDVAGNRSERRVTLRAPSEGAHGPDTTRALSLAHPRVADDRFEWASLPSGFLRVTYRGAGAGVRAVSIGFPERGIASAASPGRGGWTAILRVDQETSGRLAAWGRTAEGRIARDRGPEVLVTRGSSDRGSAAGPFTWEIPPSARFDSGSVVWRGAERGEKLEAPPAERELIHGRTLGYLGPESEPLRTAVKLSARVGGSPRAGIYRFGDGWEWVGSQRVGSRYQDESRRLGWFAEFEDTVAPRVEPAITRAGARTPYSRWALEAVVAERGSGLDARASYFTVDDHRVATEWDPDAGVLRWRPLRPPGRGTHRFEVVASDRAGNVGRRSGSFVLD</sequence>
<dbReference type="AlphaFoldDB" id="A0A538TW97"/>
<proteinExistence type="predicted"/>
<dbReference type="PANTHER" id="PTHR21666">
    <property type="entry name" value="PEPTIDASE-RELATED"/>
    <property type="match status" value="1"/>
</dbReference>
<comment type="caution">
    <text evidence="1">The sequence shown here is derived from an EMBL/GenBank/DDBJ whole genome shotgun (WGS) entry which is preliminary data.</text>
</comment>
<gene>
    <name evidence="1" type="ORF">E6K78_03145</name>
</gene>
<dbReference type="GO" id="GO:0004222">
    <property type="term" value="F:metalloendopeptidase activity"/>
    <property type="evidence" value="ECO:0007669"/>
    <property type="project" value="TreeGrafter"/>
</dbReference>
<dbReference type="InterPro" id="IPR011055">
    <property type="entry name" value="Dup_hybrid_motif"/>
</dbReference>
<dbReference type="EMBL" id="VBOY01000024">
    <property type="protein sequence ID" value="TMQ67904.1"/>
    <property type="molecule type" value="Genomic_DNA"/>
</dbReference>
<dbReference type="InterPro" id="IPR050570">
    <property type="entry name" value="Cell_wall_metabolism_enzyme"/>
</dbReference>
<dbReference type="SUPFAM" id="SSF51261">
    <property type="entry name" value="Duplicated hybrid motif"/>
    <property type="match status" value="1"/>
</dbReference>
<name>A0A538TW97_UNCEI</name>
<dbReference type="CDD" id="cd12797">
    <property type="entry name" value="M23_peptidase"/>
    <property type="match status" value="1"/>
</dbReference>
<dbReference type="PANTHER" id="PTHR21666:SF270">
    <property type="entry name" value="MUREIN HYDROLASE ACTIVATOR ENVC"/>
    <property type="match status" value="1"/>
</dbReference>
<evidence type="ECO:0000313" key="2">
    <source>
        <dbReference type="Proteomes" id="UP000316609"/>
    </source>
</evidence>
<accession>A0A538TW97</accession>
<dbReference type="Proteomes" id="UP000316609">
    <property type="component" value="Unassembled WGS sequence"/>
</dbReference>
<dbReference type="Gene3D" id="2.70.70.10">
    <property type="entry name" value="Glucose Permease (Domain IIA)"/>
    <property type="match status" value="1"/>
</dbReference>
<reference evidence="1 2" key="1">
    <citation type="journal article" date="2019" name="Nat. Microbiol.">
        <title>Mediterranean grassland soil C-N compound turnover is dependent on rainfall and depth, and is mediated by genomically divergent microorganisms.</title>
        <authorList>
            <person name="Diamond S."/>
            <person name="Andeer P.F."/>
            <person name="Li Z."/>
            <person name="Crits-Christoph A."/>
            <person name="Burstein D."/>
            <person name="Anantharaman K."/>
            <person name="Lane K.R."/>
            <person name="Thomas B.C."/>
            <person name="Pan C."/>
            <person name="Northen T.R."/>
            <person name="Banfield J.F."/>
        </authorList>
    </citation>
    <scope>NUCLEOTIDE SEQUENCE [LARGE SCALE GENOMIC DNA]</scope>
    <source>
        <strain evidence="1">WS_8</strain>
    </source>
</reference>
<protein>
    <submittedName>
        <fullName evidence="1">M23 family metallopeptidase</fullName>
    </submittedName>
</protein>